<accession>G9QP18</accession>
<dbReference type="InterPro" id="IPR036397">
    <property type="entry name" value="RNaseH_sf"/>
</dbReference>
<sequence>MSLSSKLQRMKSHLVRDKEVVRLDQNPPKMEQEEEKEIPYLDEWRAAGAEPYFFDHQYCLIRRSFYSLDHRHGKYSFRELIEAVRHWNQWDGDHPLSAKGLSHDELFFFDTETTGLGHGAGNTIFLLGHARVLDHQVEVVQHILPEPGYEIALYQSFLENIDYQKLVTYNGKAFDWPQVKTRHTLIREHVPKLPEFGHFDLFHAARRMWKEKLESVKLSNVEKSILGIDRKDDVPGYLAPMIYFDYVERKKPDGMIGILKHNEHDILSLISLYIHLTYQILGLVHQTENEKYQVAKWFHYIGENKQAMQSLEDLVEEKKADSSVDFRAKQLLAKEYKKEKQYEKAVPLWLEIAEKGPIAMKKEALIELSKYYEHKEKNLEAAYSFAEKALDHYKRWHGRTGKEQTEINDLYKRLERIRRKLLKNQEWTR</sequence>
<dbReference type="Gene3D" id="3.30.420.10">
    <property type="entry name" value="Ribonuclease H-like superfamily/Ribonuclease H"/>
    <property type="match status" value="1"/>
</dbReference>
<dbReference type="EMBL" id="ACWF01000149">
    <property type="protein sequence ID" value="EHL74274.1"/>
    <property type="molecule type" value="Genomic_DNA"/>
</dbReference>
<dbReference type="PATRIC" id="fig|665952.3.peg.2898"/>
<gene>
    <name evidence="2" type="ORF">HMPREF1015_00035</name>
</gene>
<evidence type="ECO:0000259" key="1">
    <source>
        <dbReference type="Pfam" id="PF13482"/>
    </source>
</evidence>
<dbReference type="SUPFAM" id="SSF53098">
    <property type="entry name" value="Ribonuclease H-like"/>
    <property type="match status" value="1"/>
</dbReference>
<evidence type="ECO:0000313" key="2">
    <source>
        <dbReference type="EMBL" id="EHL74274.1"/>
    </source>
</evidence>
<dbReference type="InterPro" id="IPR012337">
    <property type="entry name" value="RNaseH-like_sf"/>
</dbReference>
<dbReference type="SUPFAM" id="SSF81901">
    <property type="entry name" value="HCP-like"/>
    <property type="match status" value="1"/>
</dbReference>
<evidence type="ECO:0000313" key="3">
    <source>
        <dbReference type="Proteomes" id="UP000011747"/>
    </source>
</evidence>
<keyword evidence="3" id="KW-1185">Reference proteome</keyword>
<dbReference type="AlphaFoldDB" id="G9QP18"/>
<dbReference type="PANTHER" id="PTHR38462">
    <property type="entry name" value="EXONUCLEASE-LIKE PROTEIN"/>
    <property type="match status" value="1"/>
</dbReference>
<dbReference type="Pfam" id="PF13482">
    <property type="entry name" value="RNase_H_2"/>
    <property type="match status" value="1"/>
</dbReference>
<dbReference type="PANTHER" id="PTHR38462:SF1">
    <property type="entry name" value="YPRB RIBONUCLEASE H-LIKE DOMAIN-CONTAINING PROTEIN"/>
    <property type="match status" value="1"/>
</dbReference>
<dbReference type="GO" id="GO:0003676">
    <property type="term" value="F:nucleic acid binding"/>
    <property type="evidence" value="ECO:0007669"/>
    <property type="project" value="InterPro"/>
</dbReference>
<reference evidence="2 3" key="1">
    <citation type="submission" date="2011-09" db="EMBL/GenBank/DDBJ databases">
        <title>The Genome Sequence of Bacillus smithii 7_3_47FAA.</title>
        <authorList>
            <consortium name="The Broad Institute Genome Sequencing Platform"/>
            <person name="Earl A."/>
            <person name="Ward D."/>
            <person name="Feldgarden M."/>
            <person name="Gevers D."/>
            <person name="Daigneault M."/>
            <person name="Strauss J."/>
            <person name="Allen-Vercoe E."/>
            <person name="Young S.K."/>
            <person name="Zeng Q."/>
            <person name="Gargeya S."/>
            <person name="Fitzgerald M."/>
            <person name="Haas B."/>
            <person name="Abouelleil A."/>
            <person name="Alvarado L."/>
            <person name="Arachchi H.M."/>
            <person name="Berlin A."/>
            <person name="Brown A."/>
            <person name="Chapman S.B."/>
            <person name="Chen Z."/>
            <person name="Dunbar C."/>
            <person name="Freedman E."/>
            <person name="Gearin G."/>
            <person name="Goldberg J."/>
            <person name="Griggs A."/>
            <person name="Gujja S."/>
            <person name="Heiman D."/>
            <person name="Howarth C."/>
            <person name="Larson L."/>
            <person name="Lui A."/>
            <person name="MacDonald P.J.P."/>
            <person name="Montmayeur A."/>
            <person name="Murphy C."/>
            <person name="Neiman D."/>
            <person name="Pearson M."/>
            <person name="Priest M."/>
            <person name="Roberts A."/>
            <person name="Saif S."/>
            <person name="Shea T."/>
            <person name="Shenoy N."/>
            <person name="Sisk P."/>
            <person name="Stolte C."/>
            <person name="Sykes S."/>
            <person name="Wortman J."/>
            <person name="Nusbaum C."/>
            <person name="Birren B."/>
        </authorList>
    </citation>
    <scope>NUCLEOTIDE SEQUENCE [LARGE SCALE GENOMIC DNA]</scope>
    <source>
        <strain evidence="2 3">7_3_47FAA</strain>
    </source>
</reference>
<dbReference type="Proteomes" id="UP000011747">
    <property type="component" value="Unassembled WGS sequence"/>
</dbReference>
<feature type="domain" description="YprB ribonuclease H-like" evidence="1">
    <location>
        <begin position="108"/>
        <end position="276"/>
    </location>
</feature>
<proteinExistence type="predicted"/>
<organism evidence="2 3">
    <name type="scientific">Bacillus smithii 7_3_47FAA</name>
    <dbReference type="NCBI Taxonomy" id="665952"/>
    <lineage>
        <taxon>Bacteria</taxon>
        <taxon>Bacillati</taxon>
        <taxon>Bacillota</taxon>
        <taxon>Bacilli</taxon>
        <taxon>Bacillales</taxon>
        <taxon>Bacillaceae</taxon>
        <taxon>Bacillus</taxon>
    </lineage>
</organism>
<dbReference type="RefSeq" id="WP_003355091.1">
    <property type="nucleotide sequence ID" value="NZ_JH414764.1"/>
</dbReference>
<dbReference type="HOGENOM" id="CLU_035904_2_0_9"/>
<comment type="caution">
    <text evidence="2">The sequence shown here is derived from an EMBL/GenBank/DDBJ whole genome shotgun (WGS) entry which is preliminary data.</text>
</comment>
<name>G9QP18_9BACI</name>
<protein>
    <recommendedName>
        <fullName evidence="1">YprB ribonuclease H-like domain-containing protein</fullName>
    </recommendedName>
</protein>
<dbReference type="InterPro" id="IPR038720">
    <property type="entry name" value="YprB_RNase_H-like_dom"/>
</dbReference>